<dbReference type="PROSITE" id="PS51257">
    <property type="entry name" value="PROKAR_LIPOPROTEIN"/>
    <property type="match status" value="1"/>
</dbReference>
<evidence type="ECO:0000313" key="2">
    <source>
        <dbReference type="Proteomes" id="UP001206126"/>
    </source>
</evidence>
<keyword evidence="2" id="KW-1185">Reference proteome</keyword>
<proteinExistence type="predicted"/>
<sequence length="139" mass="14892">MDKHDDKRQQLLVAMTASCGAGARDGTGSLLQPWSRLARNLCPLIGESGFCALFGRAARLVSARFEWIAIPSFKTIEALLTALGERLASVSAEQARAANMALLDTFTRLLADLIGQALTIRLLHSAAPGTGEQNAQEQK</sequence>
<protein>
    <submittedName>
        <fullName evidence="1">Uncharacterized protein</fullName>
    </submittedName>
</protein>
<reference evidence="1 2" key="1">
    <citation type="submission" date="2022-08" db="EMBL/GenBank/DDBJ databases">
        <title>Reclassification of Massilia species as members of the genera Telluria, Duganella, Pseudoduganella, Mokoshia gen. nov. and Zemynaea gen. nov. using orthogonal and non-orthogonal genome-based approaches.</title>
        <authorList>
            <person name="Bowman J.P."/>
        </authorList>
    </citation>
    <scope>NUCLEOTIDE SEQUENCE [LARGE SCALE GENOMIC DNA]</scope>
    <source>
        <strain evidence="1 2">JCM 31605</strain>
    </source>
</reference>
<accession>A0ABT2D623</accession>
<organism evidence="1 2">
    <name type="scientific">Massilia agilis</name>
    <dbReference type="NCBI Taxonomy" id="1811226"/>
    <lineage>
        <taxon>Bacteria</taxon>
        <taxon>Pseudomonadati</taxon>
        <taxon>Pseudomonadota</taxon>
        <taxon>Betaproteobacteria</taxon>
        <taxon>Burkholderiales</taxon>
        <taxon>Oxalobacteraceae</taxon>
        <taxon>Telluria group</taxon>
        <taxon>Massilia</taxon>
    </lineage>
</organism>
<evidence type="ECO:0000313" key="1">
    <source>
        <dbReference type="EMBL" id="MCS0806558.1"/>
    </source>
</evidence>
<dbReference type="Proteomes" id="UP001206126">
    <property type="component" value="Unassembled WGS sequence"/>
</dbReference>
<comment type="caution">
    <text evidence="1">The sequence shown here is derived from an EMBL/GenBank/DDBJ whole genome shotgun (WGS) entry which is preliminary data.</text>
</comment>
<name>A0ABT2D623_9BURK</name>
<dbReference type="RefSeq" id="WP_258820347.1">
    <property type="nucleotide sequence ID" value="NZ_JANUHB010000001.1"/>
</dbReference>
<dbReference type="EMBL" id="JANUHB010000001">
    <property type="protein sequence ID" value="MCS0806558.1"/>
    <property type="molecule type" value="Genomic_DNA"/>
</dbReference>
<gene>
    <name evidence="1" type="ORF">NX774_01290</name>
</gene>